<sequence>MQRHGCRPAKSVRKPRTRQCVRQGHGAGAAVRLFVAVRTAKCMLGWRGCGAELRWGRDIRSVLPSFLSSSINNHAPPTSPLPHFHYIPTSLQTLTTNNPSTCVSKSSSSRPSAPLSPPPRSTRSSARSLLRARASPLPLCPTSGLSARASPLPWPPKPTLLSPVSTRKSPASMPH</sequence>
<feature type="compositionally biased region" description="Low complexity" evidence="1">
    <location>
        <begin position="121"/>
        <end position="137"/>
    </location>
</feature>
<name>A0A6A6RGF0_9PEZI</name>
<evidence type="ECO:0000256" key="1">
    <source>
        <dbReference type="SAM" id="MobiDB-lite"/>
    </source>
</evidence>
<gene>
    <name evidence="2" type="ORF">BU16DRAFT_18947</name>
</gene>
<reference evidence="2" key="1">
    <citation type="journal article" date="2020" name="Stud. Mycol.">
        <title>101 Dothideomycetes genomes: a test case for predicting lifestyles and emergence of pathogens.</title>
        <authorList>
            <person name="Haridas S."/>
            <person name="Albert R."/>
            <person name="Binder M."/>
            <person name="Bloem J."/>
            <person name="Labutti K."/>
            <person name="Salamov A."/>
            <person name="Andreopoulos B."/>
            <person name="Baker S."/>
            <person name="Barry K."/>
            <person name="Bills G."/>
            <person name="Bluhm B."/>
            <person name="Cannon C."/>
            <person name="Castanera R."/>
            <person name="Culley D."/>
            <person name="Daum C."/>
            <person name="Ezra D."/>
            <person name="Gonzalez J."/>
            <person name="Henrissat B."/>
            <person name="Kuo A."/>
            <person name="Liang C."/>
            <person name="Lipzen A."/>
            <person name="Lutzoni F."/>
            <person name="Magnuson J."/>
            <person name="Mondo S."/>
            <person name="Nolan M."/>
            <person name="Ohm R."/>
            <person name="Pangilinan J."/>
            <person name="Park H.-J."/>
            <person name="Ramirez L."/>
            <person name="Alfaro M."/>
            <person name="Sun H."/>
            <person name="Tritt A."/>
            <person name="Yoshinaga Y."/>
            <person name="Zwiers L.-H."/>
            <person name="Turgeon B."/>
            <person name="Goodwin S."/>
            <person name="Spatafora J."/>
            <person name="Crous P."/>
            <person name="Grigoriev I."/>
        </authorList>
    </citation>
    <scope>NUCLEOTIDE SEQUENCE</scope>
    <source>
        <strain evidence="2">CBS 269.34</strain>
    </source>
</reference>
<dbReference type="EMBL" id="MU004181">
    <property type="protein sequence ID" value="KAF2502783.1"/>
    <property type="molecule type" value="Genomic_DNA"/>
</dbReference>
<keyword evidence="3" id="KW-1185">Reference proteome</keyword>
<accession>A0A6A6RGF0</accession>
<dbReference type="Proteomes" id="UP000799750">
    <property type="component" value="Unassembled WGS sequence"/>
</dbReference>
<protein>
    <submittedName>
        <fullName evidence="2">Uncharacterized protein</fullName>
    </submittedName>
</protein>
<proteinExistence type="predicted"/>
<dbReference type="AlphaFoldDB" id="A0A6A6RGF0"/>
<feature type="region of interest" description="Disordered" evidence="1">
    <location>
        <begin position="97"/>
        <end position="175"/>
    </location>
</feature>
<organism evidence="2 3">
    <name type="scientific">Lophium mytilinum</name>
    <dbReference type="NCBI Taxonomy" id="390894"/>
    <lineage>
        <taxon>Eukaryota</taxon>
        <taxon>Fungi</taxon>
        <taxon>Dikarya</taxon>
        <taxon>Ascomycota</taxon>
        <taxon>Pezizomycotina</taxon>
        <taxon>Dothideomycetes</taxon>
        <taxon>Pleosporomycetidae</taxon>
        <taxon>Mytilinidiales</taxon>
        <taxon>Mytilinidiaceae</taxon>
        <taxon>Lophium</taxon>
    </lineage>
</organism>
<evidence type="ECO:0000313" key="2">
    <source>
        <dbReference type="EMBL" id="KAF2502783.1"/>
    </source>
</evidence>
<evidence type="ECO:0000313" key="3">
    <source>
        <dbReference type="Proteomes" id="UP000799750"/>
    </source>
</evidence>